<dbReference type="Pfam" id="PF01082">
    <property type="entry name" value="Cu2_monooxygen"/>
    <property type="match status" value="1"/>
</dbReference>
<comment type="catalytic activity">
    <reaction evidence="13">
        <text>a [peptide]-C-terminal glycine + 2 L-ascorbate + O2 = a [peptide]-C-terminal (2S)-2-hydroxyglycine + 2 monodehydro-L-ascorbate radical + H2O</text>
        <dbReference type="Rhea" id="RHEA:21452"/>
        <dbReference type="Rhea" id="RHEA-COMP:13486"/>
        <dbReference type="Rhea" id="RHEA-COMP:15321"/>
        <dbReference type="ChEBI" id="CHEBI:15377"/>
        <dbReference type="ChEBI" id="CHEBI:15379"/>
        <dbReference type="ChEBI" id="CHEBI:38290"/>
        <dbReference type="ChEBI" id="CHEBI:59513"/>
        <dbReference type="ChEBI" id="CHEBI:137000"/>
        <dbReference type="ChEBI" id="CHEBI:142768"/>
        <dbReference type="EC" id="1.14.17.3"/>
    </reaction>
</comment>
<keyword evidence="7" id="KW-0862">Zinc</keyword>
<dbReference type="SUPFAM" id="SSF49742">
    <property type="entry name" value="PHM/PNGase F"/>
    <property type="match status" value="2"/>
</dbReference>
<evidence type="ECO:0000256" key="12">
    <source>
        <dbReference type="ARBA" id="ARBA00023180"/>
    </source>
</evidence>
<keyword evidence="8" id="KW-0560">Oxidoreductase</keyword>
<accession>A0A1I7ZWR3</accession>
<evidence type="ECO:0000256" key="8">
    <source>
        <dbReference type="ARBA" id="ARBA00023002"/>
    </source>
</evidence>
<protein>
    <recommendedName>
        <fullName evidence="3">peptidylglycine monooxygenase</fullName>
        <ecNumber evidence="3">1.14.17.3</ecNumber>
    </recommendedName>
</protein>
<dbReference type="InterPro" id="IPR000323">
    <property type="entry name" value="Cu2_ascorb_mOase_N"/>
</dbReference>
<evidence type="ECO:0000256" key="5">
    <source>
        <dbReference type="ARBA" id="ARBA00022723"/>
    </source>
</evidence>
<dbReference type="GO" id="GO:0006518">
    <property type="term" value="P:peptide metabolic process"/>
    <property type="evidence" value="ECO:0007669"/>
    <property type="project" value="InterPro"/>
</dbReference>
<comment type="subcellular location">
    <subcellularLocation>
        <location evidence="1">Secreted</location>
    </subcellularLocation>
</comment>
<evidence type="ECO:0000313" key="19">
    <source>
        <dbReference type="Proteomes" id="UP000095287"/>
    </source>
</evidence>
<sequence length="328" mass="36060">MNDDVEMIAVALLALLALPATLAEKVEFRMPGVMPSQDEAYLCTSVPINSNGEISLVGFDPIASGHTAHHMLLFGCAEPGSDLPVWDCGEMTQTEFDYPKASVCGEKPNILYAWAKDAPKLELPKGVGFKLAGETNIQHLVLQVHYMHKLDAPDYSGIRLETSDAPVEKTAATLLMVTGGEIAPKSKESFETACVVDEDVELHPFAFRVHAHTRGVSVGGWLVRESPEGVDQWNLIGTRDPQLPQMFVPVNDSSMVVSRGDMLTSRCLMDNKEDRVIRIGPTGADEMCNFYLMYWVDGDKTLRDNTCFSPGAPNYYWTSEAGLNHTPH</sequence>
<feature type="domain" description="Copper type II ascorbate-dependent monooxygenase N-terminal" evidence="17">
    <location>
        <begin position="27"/>
        <end position="149"/>
    </location>
</feature>
<evidence type="ECO:0000256" key="1">
    <source>
        <dbReference type="ARBA" id="ARBA00004613"/>
    </source>
</evidence>
<evidence type="ECO:0000256" key="16">
    <source>
        <dbReference type="SAM" id="SignalP"/>
    </source>
</evidence>
<evidence type="ECO:0000256" key="3">
    <source>
        <dbReference type="ARBA" id="ARBA00012689"/>
    </source>
</evidence>
<reference evidence="20" key="1">
    <citation type="submission" date="2016-11" db="UniProtKB">
        <authorList>
            <consortium name="WormBaseParasite"/>
        </authorList>
    </citation>
    <scope>IDENTIFICATION</scope>
</reference>
<keyword evidence="12" id="KW-0325">Glycoprotein</keyword>
<evidence type="ECO:0000256" key="15">
    <source>
        <dbReference type="PIRSR" id="PIRSR600720-3"/>
    </source>
</evidence>
<dbReference type="InterPro" id="IPR014784">
    <property type="entry name" value="Cu2_ascorb_mOase-like_C"/>
</dbReference>
<comment type="cofactor">
    <cofactor evidence="14">
        <name>Cu(2+)</name>
        <dbReference type="ChEBI" id="CHEBI:29036"/>
    </cofactor>
    <text evidence="14">Binds 2 Cu(2+) ions per subunit.</text>
</comment>
<keyword evidence="4" id="KW-0964">Secreted</keyword>
<feature type="binding site" evidence="14">
    <location>
        <position position="69"/>
    </location>
    <ligand>
        <name>Cu(2+)</name>
        <dbReference type="ChEBI" id="CHEBI:29036"/>
        <label>1</label>
        <note>catalytic</note>
    </ligand>
</feature>
<dbReference type="Gene3D" id="2.60.120.230">
    <property type="match status" value="1"/>
</dbReference>
<evidence type="ECO:0000256" key="11">
    <source>
        <dbReference type="ARBA" id="ARBA00023157"/>
    </source>
</evidence>
<proteinExistence type="inferred from homology"/>
<feature type="signal peptide" evidence="16">
    <location>
        <begin position="1"/>
        <end position="23"/>
    </location>
</feature>
<dbReference type="InterPro" id="IPR024548">
    <property type="entry name" value="Cu2_monoox_C"/>
</dbReference>
<feature type="disulfide bond" evidence="15">
    <location>
        <begin position="76"/>
        <end position="104"/>
    </location>
</feature>
<feature type="disulfide bond" evidence="15">
    <location>
        <begin position="194"/>
        <end position="307"/>
    </location>
</feature>
<feature type="chain" id="PRO_5009314002" description="peptidylglycine monooxygenase" evidence="16">
    <location>
        <begin position="24"/>
        <end position="328"/>
    </location>
</feature>
<evidence type="ECO:0000256" key="7">
    <source>
        <dbReference type="ARBA" id="ARBA00022833"/>
    </source>
</evidence>
<evidence type="ECO:0000256" key="6">
    <source>
        <dbReference type="ARBA" id="ARBA00022729"/>
    </source>
</evidence>
<keyword evidence="6 16" id="KW-0732">Signal</keyword>
<dbReference type="PRINTS" id="PR00790">
    <property type="entry name" value="PAMONOXGNASE"/>
</dbReference>
<dbReference type="PANTHER" id="PTHR10680:SF14">
    <property type="entry name" value="PEPTIDYL-GLYCINE ALPHA-AMIDATING MONOOXYGENASE"/>
    <property type="match status" value="1"/>
</dbReference>
<dbReference type="GO" id="GO:0005576">
    <property type="term" value="C:extracellular region"/>
    <property type="evidence" value="ECO:0007669"/>
    <property type="project" value="UniProtKB-SubCell"/>
</dbReference>
<dbReference type="PROSITE" id="PS00084">
    <property type="entry name" value="CU2_MONOOXYGENASE_1"/>
    <property type="match status" value="1"/>
</dbReference>
<evidence type="ECO:0000256" key="14">
    <source>
        <dbReference type="PIRSR" id="PIRSR600720-2"/>
    </source>
</evidence>
<dbReference type="EC" id="1.14.17.3" evidence="3"/>
<keyword evidence="11 15" id="KW-1015">Disulfide bond</keyword>
<feature type="binding site" evidence="14">
    <location>
        <position position="70"/>
    </location>
    <ligand>
        <name>Cu(2+)</name>
        <dbReference type="ChEBI" id="CHEBI:29036"/>
        <label>1</label>
        <note>catalytic</note>
    </ligand>
</feature>
<comment type="similarity">
    <text evidence="2">Belongs to the copper type II ascorbate-dependent monooxygenase family.</text>
</comment>
<evidence type="ECO:0000256" key="2">
    <source>
        <dbReference type="ARBA" id="ARBA00010676"/>
    </source>
</evidence>
<evidence type="ECO:0000256" key="13">
    <source>
        <dbReference type="ARBA" id="ARBA00048431"/>
    </source>
</evidence>
<feature type="binding site" evidence="14">
    <location>
        <position position="145"/>
    </location>
    <ligand>
        <name>Cu(2+)</name>
        <dbReference type="ChEBI" id="CHEBI:29036"/>
        <label>1</label>
        <note>catalytic</note>
    </ligand>
</feature>
<keyword evidence="10" id="KW-0503">Monooxygenase</keyword>
<dbReference type="PANTHER" id="PTHR10680">
    <property type="entry name" value="PEPTIDYL-GLYCINE ALPHA-AMIDATING MONOOXYGENASE"/>
    <property type="match status" value="1"/>
</dbReference>
<feature type="binding site" evidence="14">
    <location>
        <position position="210"/>
    </location>
    <ligand>
        <name>Cu(2+)</name>
        <dbReference type="ChEBI" id="CHEBI:29036"/>
        <label>1</label>
        <note>catalytic</note>
    </ligand>
</feature>
<keyword evidence="9 14" id="KW-0186">Copper</keyword>
<dbReference type="Proteomes" id="UP000095287">
    <property type="component" value="Unplaced"/>
</dbReference>
<dbReference type="Pfam" id="PF03712">
    <property type="entry name" value="Cu2_monoox_C"/>
    <property type="match status" value="1"/>
</dbReference>
<feature type="binding site" evidence="14">
    <location>
        <position position="212"/>
    </location>
    <ligand>
        <name>Cu(2+)</name>
        <dbReference type="ChEBI" id="CHEBI:29036"/>
        <label>1</label>
        <note>catalytic</note>
    </ligand>
</feature>
<feature type="disulfide bond" evidence="15">
    <location>
        <begin position="267"/>
        <end position="288"/>
    </location>
</feature>
<name>A0A1I7ZWR3_9BILA</name>
<dbReference type="GO" id="GO:0004504">
    <property type="term" value="F:peptidylglycine monooxygenase activity"/>
    <property type="evidence" value="ECO:0007669"/>
    <property type="project" value="UniProtKB-EC"/>
</dbReference>
<dbReference type="FunFam" id="2.60.120.310:FF:000005">
    <property type="entry name" value="Peptidylglycine alpha-hydroxylating monooxygenase"/>
    <property type="match status" value="1"/>
</dbReference>
<dbReference type="InterPro" id="IPR000720">
    <property type="entry name" value="PHM/PAL"/>
</dbReference>
<dbReference type="WBParaSite" id="L893_g30367.t1">
    <property type="protein sequence ID" value="L893_g30367.t1"/>
    <property type="gene ID" value="L893_g30367"/>
</dbReference>
<feature type="domain" description="Copper type II ascorbate-dependent monooxygenase C-terminal" evidence="18">
    <location>
        <begin position="171"/>
        <end position="318"/>
    </location>
</feature>
<feature type="binding site" evidence="14">
    <location>
        <position position="287"/>
    </location>
    <ligand>
        <name>Cu(2+)</name>
        <dbReference type="ChEBI" id="CHEBI:29036"/>
        <label>1</label>
        <note>catalytic</note>
    </ligand>
</feature>
<dbReference type="InterPro" id="IPR036939">
    <property type="entry name" value="Cu2_ascorb_mOase_N_sf"/>
</dbReference>
<evidence type="ECO:0000256" key="9">
    <source>
        <dbReference type="ARBA" id="ARBA00023008"/>
    </source>
</evidence>
<dbReference type="GO" id="GO:0005507">
    <property type="term" value="F:copper ion binding"/>
    <property type="evidence" value="ECO:0007669"/>
    <property type="project" value="InterPro"/>
</dbReference>
<dbReference type="Gene3D" id="2.60.120.310">
    <property type="entry name" value="Copper type II, ascorbate-dependent monooxygenase, N-terminal domain"/>
    <property type="match status" value="1"/>
</dbReference>
<evidence type="ECO:0000259" key="17">
    <source>
        <dbReference type="Pfam" id="PF01082"/>
    </source>
</evidence>
<evidence type="ECO:0000256" key="10">
    <source>
        <dbReference type="ARBA" id="ARBA00023033"/>
    </source>
</evidence>
<feature type="disulfide bond" evidence="15">
    <location>
        <begin position="43"/>
        <end position="88"/>
    </location>
</feature>
<evidence type="ECO:0000313" key="20">
    <source>
        <dbReference type="WBParaSite" id="L893_g30367.t1"/>
    </source>
</evidence>
<dbReference type="GO" id="GO:0016020">
    <property type="term" value="C:membrane"/>
    <property type="evidence" value="ECO:0007669"/>
    <property type="project" value="InterPro"/>
</dbReference>
<dbReference type="AlphaFoldDB" id="A0A1I7ZWR3"/>
<organism evidence="19 20">
    <name type="scientific">Steinernema glaseri</name>
    <dbReference type="NCBI Taxonomy" id="37863"/>
    <lineage>
        <taxon>Eukaryota</taxon>
        <taxon>Metazoa</taxon>
        <taxon>Ecdysozoa</taxon>
        <taxon>Nematoda</taxon>
        <taxon>Chromadorea</taxon>
        <taxon>Rhabditida</taxon>
        <taxon>Tylenchina</taxon>
        <taxon>Panagrolaimomorpha</taxon>
        <taxon>Strongyloidoidea</taxon>
        <taxon>Steinernematidae</taxon>
        <taxon>Steinernema</taxon>
    </lineage>
</organism>
<evidence type="ECO:0000259" key="18">
    <source>
        <dbReference type="Pfam" id="PF03712"/>
    </source>
</evidence>
<evidence type="ECO:0000256" key="4">
    <source>
        <dbReference type="ARBA" id="ARBA00022525"/>
    </source>
</evidence>
<keyword evidence="5 14" id="KW-0479">Metal-binding</keyword>
<keyword evidence="19" id="KW-1185">Reference proteome</keyword>
<dbReference type="InterPro" id="IPR020611">
    <property type="entry name" value="Cu2_ascorb_mOase_CS-1"/>
</dbReference>
<dbReference type="InterPro" id="IPR008977">
    <property type="entry name" value="PHM/PNGase_F_dom_sf"/>
</dbReference>